<accession>A0AA35V953</accession>
<dbReference type="InterPro" id="IPR000719">
    <property type="entry name" value="Prot_kinase_dom"/>
</dbReference>
<sequence>MSSSGIKLENYLIPLEEISGATENFSQQRCIGARIATKEFNNELQMISQFSHENVISFIGYCNEGNERIIVYEYAVNGSLDHHLQDPKKMSSITWTQRLKICIGAARGLNYLHSGCGQNNRPNTQLHTKVAGTQFYLDPSYHESSILQKESDIYSFGVVLFEMLSGMLVYHTRSIGEDGPQHLINLVRRYYPKELHNLIDPNIRDQVDSYSFDAVKEIAYQCINLNIKERPKMELVIERIEAAMDIQENVPILMECVVEDIGFSNGIPVAAFTIYKCLLHWKCFQAERTNVFDRIIQIFLLEKEDHDNKKRMAYWLSNASNLLFLIHKSQIPDVQSKAQRQRPAISLFGRMTKGLHSPMSSVNLTEDKVVQQVGFKYPALLFKQQLTACVEKIYSIIRDNLKKELRSSLALCIQVPQLSKKVLSSGQTFGKDYPLNHWQEMVDCLNTLLHSLKENFVPSIIVQKIFAQAFKYINVQLFNSLLLCQEYCTSSNGEYVKAGLAKLELWCFEAKEENAGSAWDELVHTRQAIGFLVKQGKPKISYDELSKDLCPSDHTSHITHCGFKQMAYLQELEKPSYALYIDHGFINFAHFLPSEFGGLRIS</sequence>
<evidence type="ECO:0000259" key="2">
    <source>
        <dbReference type="PROSITE" id="PS51126"/>
    </source>
</evidence>
<dbReference type="InterPro" id="IPR002710">
    <property type="entry name" value="Dilute_dom"/>
</dbReference>
<dbReference type="Proteomes" id="UP001177003">
    <property type="component" value="Chromosome 1"/>
</dbReference>
<dbReference type="EMBL" id="OX465077">
    <property type="protein sequence ID" value="CAI9269226.1"/>
    <property type="molecule type" value="Genomic_DNA"/>
</dbReference>
<dbReference type="PROSITE" id="PS51126">
    <property type="entry name" value="DILUTE"/>
    <property type="match status" value="1"/>
</dbReference>
<feature type="domain" description="Dilute" evidence="2">
    <location>
        <begin position="289"/>
        <end position="595"/>
    </location>
</feature>
<dbReference type="SMART" id="SM01132">
    <property type="entry name" value="DIL"/>
    <property type="match status" value="1"/>
</dbReference>
<dbReference type="Pfam" id="PF01843">
    <property type="entry name" value="DIL"/>
    <property type="match status" value="1"/>
</dbReference>
<dbReference type="InterPro" id="IPR001245">
    <property type="entry name" value="Ser-Thr/Tyr_kinase_cat_dom"/>
</dbReference>
<evidence type="ECO:0000259" key="1">
    <source>
        <dbReference type="PROSITE" id="PS50011"/>
    </source>
</evidence>
<evidence type="ECO:0000313" key="4">
    <source>
        <dbReference type="Proteomes" id="UP001177003"/>
    </source>
</evidence>
<name>A0AA35V953_LACSI</name>
<proteinExistence type="predicted"/>
<keyword evidence="4" id="KW-1185">Reference proteome</keyword>
<dbReference type="Gene3D" id="1.10.510.10">
    <property type="entry name" value="Transferase(Phosphotransferase) domain 1"/>
    <property type="match status" value="2"/>
</dbReference>
<feature type="domain" description="Protein kinase" evidence="1">
    <location>
        <begin position="1"/>
        <end position="244"/>
    </location>
</feature>
<gene>
    <name evidence="3" type="ORF">LSALG_LOCUS9608</name>
</gene>
<dbReference type="GO" id="GO:0009506">
    <property type="term" value="C:plasmodesma"/>
    <property type="evidence" value="ECO:0007669"/>
    <property type="project" value="TreeGrafter"/>
</dbReference>
<dbReference type="GO" id="GO:0005886">
    <property type="term" value="C:plasma membrane"/>
    <property type="evidence" value="ECO:0007669"/>
    <property type="project" value="TreeGrafter"/>
</dbReference>
<dbReference type="InterPro" id="IPR011009">
    <property type="entry name" value="Kinase-like_dom_sf"/>
</dbReference>
<dbReference type="Pfam" id="PF07714">
    <property type="entry name" value="PK_Tyr_Ser-Thr"/>
    <property type="match status" value="2"/>
</dbReference>
<evidence type="ECO:0008006" key="5">
    <source>
        <dbReference type="Google" id="ProtNLM"/>
    </source>
</evidence>
<organism evidence="3 4">
    <name type="scientific">Lactuca saligna</name>
    <name type="common">Willowleaf lettuce</name>
    <dbReference type="NCBI Taxonomy" id="75948"/>
    <lineage>
        <taxon>Eukaryota</taxon>
        <taxon>Viridiplantae</taxon>
        <taxon>Streptophyta</taxon>
        <taxon>Embryophyta</taxon>
        <taxon>Tracheophyta</taxon>
        <taxon>Spermatophyta</taxon>
        <taxon>Magnoliopsida</taxon>
        <taxon>eudicotyledons</taxon>
        <taxon>Gunneridae</taxon>
        <taxon>Pentapetalae</taxon>
        <taxon>asterids</taxon>
        <taxon>campanulids</taxon>
        <taxon>Asterales</taxon>
        <taxon>Asteraceae</taxon>
        <taxon>Cichorioideae</taxon>
        <taxon>Cichorieae</taxon>
        <taxon>Lactucinae</taxon>
        <taxon>Lactuca</taxon>
    </lineage>
</organism>
<dbReference type="PANTHER" id="PTHR27003:SF359">
    <property type="entry name" value="SERINE_THREONINE-PROTEIN KINASE UNC-51-RELATED"/>
    <property type="match status" value="1"/>
</dbReference>
<dbReference type="GO" id="GO:0004714">
    <property type="term" value="F:transmembrane receptor protein tyrosine kinase activity"/>
    <property type="evidence" value="ECO:0007669"/>
    <property type="project" value="InterPro"/>
</dbReference>
<reference evidence="3" key="1">
    <citation type="submission" date="2023-04" db="EMBL/GenBank/DDBJ databases">
        <authorList>
            <person name="Vijverberg K."/>
            <person name="Xiong W."/>
            <person name="Schranz E."/>
        </authorList>
    </citation>
    <scope>NUCLEOTIDE SEQUENCE</scope>
</reference>
<evidence type="ECO:0000313" key="3">
    <source>
        <dbReference type="EMBL" id="CAI9269226.1"/>
    </source>
</evidence>
<dbReference type="InterPro" id="IPR045272">
    <property type="entry name" value="ANXUR1/2-like"/>
</dbReference>
<dbReference type="AlphaFoldDB" id="A0AA35V953"/>
<dbReference type="PROSITE" id="PS50011">
    <property type="entry name" value="PROTEIN_KINASE_DOM"/>
    <property type="match status" value="1"/>
</dbReference>
<dbReference type="SUPFAM" id="SSF56112">
    <property type="entry name" value="Protein kinase-like (PK-like)"/>
    <property type="match status" value="1"/>
</dbReference>
<dbReference type="PANTHER" id="PTHR27003">
    <property type="entry name" value="OS07G0166700 PROTEIN"/>
    <property type="match status" value="1"/>
</dbReference>
<protein>
    <recommendedName>
        <fullName evidence="5">Protein kinase domain-containing protein</fullName>
    </recommendedName>
</protein>
<dbReference type="GO" id="GO:0005524">
    <property type="term" value="F:ATP binding"/>
    <property type="evidence" value="ECO:0007669"/>
    <property type="project" value="InterPro"/>
</dbReference>